<dbReference type="PANTHER" id="PTHR45947:SF3">
    <property type="entry name" value="SULFOQUINOVOSYL TRANSFERASE SQD2"/>
    <property type="match status" value="1"/>
</dbReference>
<name>A0AAW8R032_9ALTE</name>
<proteinExistence type="predicted"/>
<dbReference type="InterPro" id="IPR017521">
    <property type="entry name" value="Sugar_tfrase_PEP-CTERM_Stp1"/>
</dbReference>
<dbReference type="GO" id="GO:0016758">
    <property type="term" value="F:hexosyltransferase activity"/>
    <property type="evidence" value="ECO:0007669"/>
    <property type="project" value="TreeGrafter"/>
</dbReference>
<dbReference type="Proteomes" id="UP001249020">
    <property type="component" value="Unassembled WGS sequence"/>
</dbReference>
<evidence type="ECO:0000313" key="1">
    <source>
        <dbReference type="EMBL" id="MDT0582627.1"/>
    </source>
</evidence>
<protein>
    <submittedName>
        <fullName evidence="1">TIGR03087 family PEP-CTERM/XrtA system glycosyltransferase</fullName>
    </submittedName>
</protein>
<dbReference type="PANTHER" id="PTHR45947">
    <property type="entry name" value="SULFOQUINOVOSYL TRANSFERASE SQD2"/>
    <property type="match status" value="1"/>
</dbReference>
<dbReference type="Pfam" id="PF13692">
    <property type="entry name" value="Glyco_trans_1_4"/>
    <property type="match status" value="1"/>
</dbReference>
<comment type="caution">
    <text evidence="1">The sequence shown here is derived from an EMBL/GenBank/DDBJ whole genome shotgun (WGS) entry which is preliminary data.</text>
</comment>
<accession>A0AAW8R032</accession>
<keyword evidence="2" id="KW-1185">Reference proteome</keyword>
<reference evidence="1 2" key="1">
    <citation type="submission" date="2023-09" db="EMBL/GenBank/DDBJ databases">
        <authorList>
            <person name="Rey-Velasco X."/>
        </authorList>
    </citation>
    <scope>NUCLEOTIDE SEQUENCE [LARGE SCALE GENOMIC DNA]</scope>
    <source>
        <strain evidence="1 2">W409</strain>
    </source>
</reference>
<dbReference type="SUPFAM" id="SSF53756">
    <property type="entry name" value="UDP-Glycosyltransferase/glycogen phosphorylase"/>
    <property type="match status" value="1"/>
</dbReference>
<dbReference type="Gene3D" id="3.40.50.2000">
    <property type="entry name" value="Glycogen Phosphorylase B"/>
    <property type="match status" value="2"/>
</dbReference>
<dbReference type="CDD" id="cd03801">
    <property type="entry name" value="GT4_PimA-like"/>
    <property type="match status" value="1"/>
</dbReference>
<gene>
    <name evidence="1" type="ORF">RM544_08745</name>
</gene>
<dbReference type="InterPro" id="IPR050194">
    <property type="entry name" value="Glycosyltransferase_grp1"/>
</dbReference>
<sequence>MKVLVISHRIPFPPNKGEKLRTFHQLEHLTQVGHEISLLAPLHTDEDEEHAKGLAQTLKCKVTPLNLGNKIIRFLKALLTNRSFSEANFYTSKAEPSIKKEINAFKPDAILITASSLLHYVAKNNEAEYNLPILTDFMDVDSNKWEQYADKASFPMRWVYRREAKLVRKLEQEAAQLSAECYLIASAEVELFKKDISTDGTVSVLANGIDSVTFQANKQNKNDDDAIFLFTGVMDYKPNIDAVLWFIEHCWPNIVQHNPKAHFIIAGMNPNPSILKLASDNITVTGFVENIMPYFQSADVFVAPFQIARGVQNKVLQAMSCEIPVVSTSRGIEGIIHTQGEDVLIADNPEEFNEQCLLLLQNKALKAEIGLKARQTILQNYAWPEVLKPLTNRLESLS</sequence>
<dbReference type="EMBL" id="JAVRIE010000003">
    <property type="protein sequence ID" value="MDT0582627.1"/>
    <property type="molecule type" value="Genomic_DNA"/>
</dbReference>
<organism evidence="1 2">
    <name type="scientific">Brumicola blandensis</name>
    <dbReference type="NCBI Taxonomy" id="3075611"/>
    <lineage>
        <taxon>Bacteria</taxon>
        <taxon>Pseudomonadati</taxon>
        <taxon>Pseudomonadota</taxon>
        <taxon>Gammaproteobacteria</taxon>
        <taxon>Alteromonadales</taxon>
        <taxon>Alteromonadaceae</taxon>
        <taxon>Brumicola</taxon>
    </lineage>
</organism>
<evidence type="ECO:0000313" key="2">
    <source>
        <dbReference type="Proteomes" id="UP001249020"/>
    </source>
</evidence>
<dbReference type="AlphaFoldDB" id="A0AAW8R032"/>
<dbReference type="NCBIfam" id="TIGR03087">
    <property type="entry name" value="stp1"/>
    <property type="match status" value="1"/>
</dbReference>
<dbReference type="RefSeq" id="WP_311361409.1">
    <property type="nucleotide sequence ID" value="NZ_JAVRIE010000003.1"/>
</dbReference>